<name>A0A4P6MTR7_9MICO</name>
<dbReference type="RefSeq" id="WP_130629407.1">
    <property type="nucleotide sequence ID" value="NZ_CP036164.1"/>
</dbReference>
<evidence type="ECO:0000313" key="1">
    <source>
        <dbReference type="EMBL" id="QBF46182.1"/>
    </source>
</evidence>
<gene>
    <name evidence="1" type="ORF">EXU32_07900</name>
</gene>
<organism evidence="1 2">
    <name type="scientific">Janibacter limosus</name>
    <dbReference type="NCBI Taxonomy" id="53458"/>
    <lineage>
        <taxon>Bacteria</taxon>
        <taxon>Bacillati</taxon>
        <taxon>Actinomycetota</taxon>
        <taxon>Actinomycetes</taxon>
        <taxon>Micrococcales</taxon>
        <taxon>Intrasporangiaceae</taxon>
        <taxon>Janibacter</taxon>
    </lineage>
</organism>
<reference evidence="1 2" key="1">
    <citation type="submission" date="2019-02" db="EMBL/GenBank/DDBJ databases">
        <title>Genomic data mining of an Antarctic deep-sea actinobacterium, Janibacterlimosus P3-3-X1.</title>
        <authorList>
            <person name="Liao L."/>
            <person name="Chen B."/>
        </authorList>
    </citation>
    <scope>NUCLEOTIDE SEQUENCE [LARGE SCALE GENOMIC DNA]</scope>
    <source>
        <strain evidence="1 2">P3-3-X1</strain>
    </source>
</reference>
<sequence>MADHSEPPGGPEEIVVQLLRVLSEVDLESLGDDLRGLDTATTQRAMTGASLLAEALTRATLGSQGVAGALGSEFGGPPSHVPLRERGQRITIHDDEVASATTDASEA</sequence>
<dbReference type="AlphaFoldDB" id="A0A4P6MTR7"/>
<accession>A0A4P6MTR7</accession>
<proteinExistence type="predicted"/>
<dbReference type="EMBL" id="CP036164">
    <property type="protein sequence ID" value="QBF46182.1"/>
    <property type="molecule type" value="Genomic_DNA"/>
</dbReference>
<dbReference type="KEGG" id="jli:EXU32_07900"/>
<keyword evidence="2" id="KW-1185">Reference proteome</keyword>
<evidence type="ECO:0000313" key="2">
    <source>
        <dbReference type="Proteomes" id="UP000290408"/>
    </source>
</evidence>
<dbReference type="Proteomes" id="UP000290408">
    <property type="component" value="Chromosome"/>
</dbReference>
<protein>
    <submittedName>
        <fullName evidence="1">Uncharacterized protein</fullName>
    </submittedName>
</protein>
<dbReference type="OrthoDB" id="4866899at2"/>